<evidence type="ECO:0000313" key="3">
    <source>
        <dbReference type="Proteomes" id="UP000309550"/>
    </source>
</evidence>
<organism evidence="2 3">
    <name type="scientific">Sulfitobacter sabulilitoris</name>
    <dbReference type="NCBI Taxonomy" id="2562655"/>
    <lineage>
        <taxon>Bacteria</taxon>
        <taxon>Pseudomonadati</taxon>
        <taxon>Pseudomonadota</taxon>
        <taxon>Alphaproteobacteria</taxon>
        <taxon>Rhodobacterales</taxon>
        <taxon>Roseobacteraceae</taxon>
        <taxon>Sulfitobacter</taxon>
    </lineage>
</organism>
<protein>
    <submittedName>
        <fullName evidence="2">Uncharacterized protein</fullName>
    </submittedName>
</protein>
<keyword evidence="1" id="KW-0812">Transmembrane</keyword>
<evidence type="ECO:0000313" key="2">
    <source>
        <dbReference type="EMBL" id="TMM54096.1"/>
    </source>
</evidence>
<dbReference type="EMBL" id="VANS01000001">
    <property type="protein sequence ID" value="TMM54096.1"/>
    <property type="molecule type" value="Genomic_DNA"/>
</dbReference>
<proteinExistence type="predicted"/>
<keyword evidence="1" id="KW-1133">Transmembrane helix</keyword>
<dbReference type="AlphaFoldDB" id="A0A5S3PIG4"/>
<reference evidence="2 3" key="1">
    <citation type="submission" date="2019-05" db="EMBL/GenBank/DDBJ databases">
        <title>Sulfitobacter sabulilitoris sp. nov., isolated from a marine sand.</title>
        <authorList>
            <person name="Yoon J.-H."/>
        </authorList>
    </citation>
    <scope>NUCLEOTIDE SEQUENCE [LARGE SCALE GENOMIC DNA]</scope>
    <source>
        <strain evidence="2 3">HSMS-29</strain>
    </source>
</reference>
<evidence type="ECO:0000256" key="1">
    <source>
        <dbReference type="SAM" id="Phobius"/>
    </source>
</evidence>
<dbReference type="OrthoDB" id="7875737at2"/>
<dbReference type="RefSeq" id="WP_138660270.1">
    <property type="nucleotide sequence ID" value="NZ_VANS01000001.1"/>
</dbReference>
<sequence>MDNTVSLSAFDLMIWGGAAVSVVGLLGLVWCILRVMRARRAALPEDQMRAVLQAVLPLNLGALFLSVIGLMMVVVGILLG</sequence>
<feature type="transmembrane region" description="Helical" evidence="1">
    <location>
        <begin position="54"/>
        <end position="79"/>
    </location>
</feature>
<name>A0A5S3PIG4_9RHOB</name>
<keyword evidence="1" id="KW-0472">Membrane</keyword>
<gene>
    <name evidence="2" type="ORF">FDT80_00370</name>
</gene>
<dbReference type="Proteomes" id="UP000309550">
    <property type="component" value="Unassembled WGS sequence"/>
</dbReference>
<feature type="transmembrane region" description="Helical" evidence="1">
    <location>
        <begin position="12"/>
        <end position="33"/>
    </location>
</feature>
<comment type="caution">
    <text evidence="2">The sequence shown here is derived from an EMBL/GenBank/DDBJ whole genome shotgun (WGS) entry which is preliminary data.</text>
</comment>
<keyword evidence="3" id="KW-1185">Reference proteome</keyword>
<accession>A0A5S3PIG4</accession>